<gene>
    <name evidence="2" type="ORF">SAMN04487907_101814</name>
</gene>
<feature type="transmembrane region" description="Helical" evidence="1">
    <location>
        <begin position="73"/>
        <end position="92"/>
    </location>
</feature>
<accession>A0A1I1E6T2</accession>
<keyword evidence="1" id="KW-0812">Transmembrane</keyword>
<organism evidence="2 3">
    <name type="scientific">Zunongwangia mangrovi</name>
    <dbReference type="NCBI Taxonomy" id="1334022"/>
    <lineage>
        <taxon>Bacteria</taxon>
        <taxon>Pseudomonadati</taxon>
        <taxon>Bacteroidota</taxon>
        <taxon>Flavobacteriia</taxon>
        <taxon>Flavobacteriales</taxon>
        <taxon>Flavobacteriaceae</taxon>
        <taxon>Zunongwangia</taxon>
    </lineage>
</organism>
<keyword evidence="1" id="KW-0472">Membrane</keyword>
<dbReference type="EMBL" id="FOKV01000001">
    <property type="protein sequence ID" value="SFB82764.1"/>
    <property type="molecule type" value="Genomic_DNA"/>
</dbReference>
<keyword evidence="3" id="KW-1185">Reference proteome</keyword>
<dbReference type="InterPro" id="IPR025250">
    <property type="entry name" value="DUF4199"/>
</dbReference>
<evidence type="ECO:0000313" key="3">
    <source>
        <dbReference type="Proteomes" id="UP000199438"/>
    </source>
</evidence>
<dbReference type="Pfam" id="PF13858">
    <property type="entry name" value="DUF4199"/>
    <property type="match status" value="1"/>
</dbReference>
<evidence type="ECO:0008006" key="4">
    <source>
        <dbReference type="Google" id="ProtNLM"/>
    </source>
</evidence>
<keyword evidence="1" id="KW-1133">Transmembrane helix</keyword>
<protein>
    <recommendedName>
        <fullName evidence="4">DUF4199 domain-containing protein</fullName>
    </recommendedName>
</protein>
<evidence type="ECO:0000313" key="2">
    <source>
        <dbReference type="EMBL" id="SFB82764.1"/>
    </source>
</evidence>
<dbReference type="Proteomes" id="UP000199438">
    <property type="component" value="Unassembled WGS sequence"/>
</dbReference>
<reference evidence="3" key="1">
    <citation type="submission" date="2016-10" db="EMBL/GenBank/DDBJ databases">
        <authorList>
            <person name="Varghese N."/>
            <person name="Submissions S."/>
        </authorList>
    </citation>
    <scope>NUCLEOTIDE SEQUENCE [LARGE SCALE GENOMIC DNA]</scope>
    <source>
        <strain evidence="3">DSM 24499</strain>
    </source>
</reference>
<evidence type="ECO:0000256" key="1">
    <source>
        <dbReference type="SAM" id="Phobius"/>
    </source>
</evidence>
<dbReference type="RefSeq" id="WP_092540077.1">
    <property type="nucleotide sequence ID" value="NZ_FOKV01000001.1"/>
</dbReference>
<dbReference type="AlphaFoldDB" id="A0A1I1E6T2"/>
<feature type="transmembrane region" description="Helical" evidence="1">
    <location>
        <begin position="7"/>
        <end position="29"/>
    </location>
</feature>
<dbReference type="STRING" id="1334022.SAMN04487907_101814"/>
<name>A0A1I1E6T2_9FLAO</name>
<feature type="transmembrane region" description="Helical" evidence="1">
    <location>
        <begin position="112"/>
        <end position="137"/>
    </location>
</feature>
<proteinExistence type="predicted"/>
<sequence length="154" mass="16935">MKNIGIAAKFGVMIAVGLIVYFLALSLVGLHTNPLFSFVNGLIVGFGLWSAIKAKRNNDSGLFKYGEGFTTGLITGFIGTTLFTIFFGIYASELNPDFLDEFVTMWRSQYQVGLGVVLFTVYAMGAATTFALTLAFMQLFKKSWNTQEGQKHTL</sequence>
<feature type="transmembrane region" description="Helical" evidence="1">
    <location>
        <begin position="35"/>
        <end position="52"/>
    </location>
</feature>
<dbReference type="OrthoDB" id="1450060at2"/>